<keyword evidence="7" id="KW-0235">DNA replication</keyword>
<dbReference type="SUPFAM" id="SSF53098">
    <property type="entry name" value="Ribonuclease H-like"/>
    <property type="match status" value="1"/>
</dbReference>
<evidence type="ECO:0000256" key="16">
    <source>
        <dbReference type="SAM" id="MobiDB-lite"/>
    </source>
</evidence>
<dbReference type="PANTHER" id="PTHR10267">
    <property type="entry name" value="DNA POLYMERASE SUBUNIT GAMMA-1"/>
    <property type="match status" value="1"/>
</dbReference>
<protein>
    <recommendedName>
        <fullName evidence="15">DNA polymerase gamma</fullName>
        <ecNumber evidence="4">2.7.7.7</ecNumber>
    </recommendedName>
    <alternativeName>
        <fullName evidence="12">Mitochondrial DNA polymerase catalytic subunit</fullName>
    </alternativeName>
</protein>
<evidence type="ECO:0000313" key="18">
    <source>
        <dbReference type="EMBL" id="QLG73185.1"/>
    </source>
</evidence>
<dbReference type="Gene3D" id="1.10.150.20">
    <property type="entry name" value="5' to 3' exonuclease, C-terminal subdomain"/>
    <property type="match status" value="1"/>
</dbReference>
<evidence type="ECO:0000256" key="10">
    <source>
        <dbReference type="ARBA" id="ARBA00023125"/>
    </source>
</evidence>
<feature type="compositionally biased region" description="Basic and acidic residues" evidence="16">
    <location>
        <begin position="1326"/>
        <end position="1337"/>
    </location>
</feature>
<keyword evidence="10" id="KW-0238">DNA-binding</keyword>
<evidence type="ECO:0000256" key="15">
    <source>
        <dbReference type="ARBA" id="ARBA00069489"/>
    </source>
</evidence>
<dbReference type="InterPro" id="IPR041336">
    <property type="entry name" value="DNApol_Exo"/>
</dbReference>
<keyword evidence="8" id="KW-0460">Magnesium</keyword>
<dbReference type="PROSITE" id="PS00447">
    <property type="entry name" value="DNA_POLYMERASE_A"/>
    <property type="match status" value="1"/>
</dbReference>
<dbReference type="GeneID" id="59236927"/>
<keyword evidence="5" id="KW-0808">Transferase</keyword>
<dbReference type="SMART" id="SM00482">
    <property type="entry name" value="POLAc"/>
    <property type="match status" value="1"/>
</dbReference>
<evidence type="ECO:0000256" key="5">
    <source>
        <dbReference type="ARBA" id="ARBA00022679"/>
    </source>
</evidence>
<dbReference type="GO" id="GO:0006264">
    <property type="term" value="P:mitochondrial DNA replication"/>
    <property type="evidence" value="ECO:0007669"/>
    <property type="project" value="UniProtKB-ARBA"/>
</dbReference>
<dbReference type="InterPro" id="IPR002297">
    <property type="entry name" value="DNA-dir_DNA_pol_A_mt"/>
</dbReference>
<feature type="region of interest" description="Disordered" evidence="16">
    <location>
        <begin position="1216"/>
        <end position="1240"/>
    </location>
</feature>
<evidence type="ECO:0000256" key="12">
    <source>
        <dbReference type="ARBA" id="ARBA00031966"/>
    </source>
</evidence>
<evidence type="ECO:0000256" key="6">
    <source>
        <dbReference type="ARBA" id="ARBA00022695"/>
    </source>
</evidence>
<comment type="subcellular location">
    <subcellularLocation>
        <location evidence="2">Mitochondrion</location>
    </subcellularLocation>
</comment>
<dbReference type="InterPro" id="IPR012337">
    <property type="entry name" value="RNaseH-like_sf"/>
</dbReference>
<proteinExistence type="inferred from homology"/>
<gene>
    <name evidence="18" type="ORF">HG535_0E02690</name>
</gene>
<keyword evidence="6" id="KW-0548">Nucleotidyltransferase</keyword>
<evidence type="ECO:0000256" key="1">
    <source>
        <dbReference type="ARBA" id="ARBA00001946"/>
    </source>
</evidence>
<dbReference type="PANTHER" id="PTHR10267:SF0">
    <property type="entry name" value="DNA POLYMERASE SUBUNIT GAMMA-1"/>
    <property type="match status" value="1"/>
</dbReference>
<comment type="cofactor">
    <cofactor evidence="1">
        <name>Mg(2+)</name>
        <dbReference type="ChEBI" id="CHEBI:18420"/>
    </cofactor>
</comment>
<keyword evidence="19" id="KW-1185">Reference proteome</keyword>
<feature type="region of interest" description="Disordered" evidence="16">
    <location>
        <begin position="1168"/>
        <end position="1189"/>
    </location>
</feature>
<dbReference type="Pfam" id="PF18136">
    <property type="entry name" value="DNApol_Exo"/>
    <property type="match status" value="1"/>
</dbReference>
<evidence type="ECO:0000256" key="8">
    <source>
        <dbReference type="ARBA" id="ARBA00022842"/>
    </source>
</evidence>
<dbReference type="GO" id="GO:0008408">
    <property type="term" value="F:3'-5' exonuclease activity"/>
    <property type="evidence" value="ECO:0007669"/>
    <property type="project" value="TreeGrafter"/>
</dbReference>
<dbReference type="PRINTS" id="PR00867">
    <property type="entry name" value="DNAPOLG"/>
</dbReference>
<dbReference type="RefSeq" id="XP_037144912.1">
    <property type="nucleotide sequence ID" value="XM_037289017.1"/>
</dbReference>
<dbReference type="SUPFAM" id="SSF56672">
    <property type="entry name" value="DNA/RNA polymerases"/>
    <property type="match status" value="1"/>
</dbReference>
<feature type="compositionally biased region" description="Basic residues" evidence="16">
    <location>
        <begin position="1286"/>
        <end position="1295"/>
    </location>
</feature>
<dbReference type="GO" id="GO:0003677">
    <property type="term" value="F:DNA binding"/>
    <property type="evidence" value="ECO:0007669"/>
    <property type="project" value="UniProtKB-KW"/>
</dbReference>
<evidence type="ECO:0000256" key="9">
    <source>
        <dbReference type="ARBA" id="ARBA00022932"/>
    </source>
</evidence>
<feature type="compositionally biased region" description="Basic and acidic residues" evidence="16">
    <location>
        <begin position="1296"/>
        <end position="1313"/>
    </location>
</feature>
<sequence length="1337" mass="151908">MQKQRLMRNCKVRSFFAAEVGALARDGEICHVRMIAGKEHRLRLYRYRGYSTKARTAGSTGSAAADEYVGGFKEPPRINPVGIQYLSESLHRQLFGNKKNSQREDLLSPEKKRTLVNLAKQSLGSFDLLGKKTCITEPISFELPKLQGTSLDEHFQKLGHFASEPYKTMALKKFTSLVARPSEWIKRPGWTRYEPGKAPENVGWPLEDTMVFDVETLYKISPYPTLAVAVTSKAWYLWCSPYICGNNSVEHLIPMDTTKKSRLVIGHNVAYDRARVLEEYNFENSKAFFIDTQSLHIASSGLCSRQRPRFMKTKKYLGFHSDERKKTENDVDLASEHDPSSSEALLQNLEDDPWLGVSAMNSLRDVAFFHCGIRMDKEPRNFFSSTDRNIVVENFNHLVNYCATDVETTSRVFDKVMPLFLQKCPHPVSFGALRFLSSCILPTRHSEWNDYITRCEKIYQESKKKIEDKIIEIIERTIKLANDDKSMDYIKNDPWLCQLDWTVKPTKITKKGTPAKNQKFPGLPEWYRSLFQNKTATRPSITIRSRSIPIFFRLSWEGYPCVWTDNDGWCFPVPVNMVEKFKNKNYFIASKESTDYYLQSISGVGSSVDKNRALFKVPHPNGPQFNCTTLLSKPYIHFFEKGILSSESDLAHEALHMNSSGSYWMSSRERIGSQFVVPQNRFPNQFKDLSSTKSLKSKKDLGIIIPGIIPMGTVTRRAVEKTWLTASNAKPNRVGSELKAQVKAPDGYCFVGADVDSEELWIASLVGDSVFNIHGGTAIGWMCLEGTKNEGTDLHTKTAEILGCTRNEAKIFNYGRIYGAGVKFAAQLLKRFNHSLTEEQAKDTAKKLYESTKGKTKRSKIFKKFWYGGSESILFNKLESIAEQDEPRTPVLGCGITASLLKKNLGTNSFLPSRINWTIQSSGVDYLHLLICSMNYLITKYNIDARLCLSIHDEIRYLVADKDKYRAAMALQVSNIWTRAIFCEQLGIDDLSQNCAFFSAVDIDHVMRKEVDMSCITPSNTNSIPHGESFTINELLKIPEGDLKESVNNVMDISKFPSHYREPVFSKYNKAYKKDFLNFFLKMQIQNAKWKVDALEAEYIRVKTSQDFQKDGLSASFGLLDYLKDIEEGKKQRVSIMAQAPFKDFDEYHMSCNDKKLSKACSSSQQKDSTSILDDSSKTNNDPSSKATQDSLIIEELHRANSADIFSTFPESAVKRKKKYTSNNAGSGRRSRKGPAGRKVYDDFYDSSSASAKRVSTIKVPIDEVVEDVLSCTRDTNREALNHISKASHKAKRRGTRTENHSESSNYYRERVLSENTGGVSNIHRSRNEELQSSKVH</sequence>
<keyword evidence="11" id="KW-0496">Mitochondrion</keyword>
<evidence type="ECO:0000256" key="4">
    <source>
        <dbReference type="ARBA" id="ARBA00012417"/>
    </source>
</evidence>
<dbReference type="EC" id="2.7.7.7" evidence="4"/>
<dbReference type="Gene3D" id="3.30.420.390">
    <property type="match status" value="2"/>
</dbReference>
<dbReference type="EMBL" id="CP058608">
    <property type="protein sequence ID" value="QLG73185.1"/>
    <property type="molecule type" value="Genomic_DNA"/>
</dbReference>
<dbReference type="Pfam" id="PF00476">
    <property type="entry name" value="DNA_pol_A"/>
    <property type="match status" value="1"/>
</dbReference>
<evidence type="ECO:0000313" key="19">
    <source>
        <dbReference type="Proteomes" id="UP000509704"/>
    </source>
</evidence>
<organism evidence="18 19">
    <name type="scientific">Zygotorulaspora mrakii</name>
    <name type="common">Zygosaccharomyces mrakii</name>
    <dbReference type="NCBI Taxonomy" id="42260"/>
    <lineage>
        <taxon>Eukaryota</taxon>
        <taxon>Fungi</taxon>
        <taxon>Dikarya</taxon>
        <taxon>Ascomycota</taxon>
        <taxon>Saccharomycotina</taxon>
        <taxon>Saccharomycetes</taxon>
        <taxon>Saccharomycetales</taxon>
        <taxon>Saccharomycetaceae</taxon>
        <taxon>Zygotorulaspora</taxon>
    </lineage>
</organism>
<comment type="catalytic activity">
    <reaction evidence="13">
        <text>DNA(n) + a 2'-deoxyribonucleoside 5'-triphosphate = DNA(n+1) + diphosphate</text>
        <dbReference type="Rhea" id="RHEA:22508"/>
        <dbReference type="Rhea" id="RHEA-COMP:17339"/>
        <dbReference type="Rhea" id="RHEA-COMP:17340"/>
        <dbReference type="ChEBI" id="CHEBI:33019"/>
        <dbReference type="ChEBI" id="CHEBI:61560"/>
        <dbReference type="ChEBI" id="CHEBI:173112"/>
        <dbReference type="EC" id="2.7.7.7"/>
    </reaction>
</comment>
<dbReference type="GO" id="GO:0003887">
    <property type="term" value="F:DNA-directed DNA polymerase activity"/>
    <property type="evidence" value="ECO:0007669"/>
    <property type="project" value="UniProtKB-KW"/>
</dbReference>
<feature type="domain" description="DNA-directed DNA polymerase family A palm" evidence="17">
    <location>
        <begin position="735"/>
        <end position="963"/>
    </location>
</feature>
<dbReference type="KEGG" id="zmk:HG535_0E02690"/>
<evidence type="ECO:0000256" key="14">
    <source>
        <dbReference type="ARBA" id="ARBA00057053"/>
    </source>
</evidence>
<dbReference type="InterPro" id="IPR019760">
    <property type="entry name" value="DNA-dir_DNA_pol_A_CS"/>
</dbReference>
<evidence type="ECO:0000256" key="3">
    <source>
        <dbReference type="ARBA" id="ARBA00007705"/>
    </source>
</evidence>
<name>A0A7H9B3E2_ZYGMR</name>
<accession>A0A7H9B3E2</accession>
<dbReference type="FunFam" id="1.10.150.20:FF:000035">
    <property type="entry name" value="DNA polymerase gamma, mitochondrial"/>
    <property type="match status" value="1"/>
</dbReference>
<comment type="function">
    <text evidence="14">Involved in the replication of mitochondrial DNA.</text>
</comment>
<dbReference type="InterPro" id="IPR001098">
    <property type="entry name" value="DNA-dir_DNA_pol_A_palm_dom"/>
</dbReference>
<evidence type="ECO:0000256" key="13">
    <source>
        <dbReference type="ARBA" id="ARBA00049244"/>
    </source>
</evidence>
<keyword evidence="9" id="KW-0239">DNA-directed DNA polymerase</keyword>
<feature type="region of interest" description="Disordered" evidence="16">
    <location>
        <begin position="1281"/>
        <end position="1337"/>
    </location>
</feature>
<evidence type="ECO:0000259" key="17">
    <source>
        <dbReference type="SMART" id="SM00482"/>
    </source>
</evidence>
<evidence type="ECO:0000256" key="2">
    <source>
        <dbReference type="ARBA" id="ARBA00004173"/>
    </source>
</evidence>
<reference evidence="18 19" key="1">
    <citation type="submission" date="2020-07" db="EMBL/GenBank/DDBJ databases">
        <title>The yeast mating-type switching endonuclease HO is a domesticated member of an unorthodox homing genetic element family.</title>
        <authorList>
            <person name="Coughlan A.Y."/>
            <person name="Lombardi L."/>
            <person name="Braun-Galleani S."/>
            <person name="Martos A.R."/>
            <person name="Galeote V."/>
            <person name="Bigey F."/>
            <person name="Dequin S."/>
            <person name="Byrne K.P."/>
            <person name="Wolfe K.H."/>
        </authorList>
    </citation>
    <scope>NUCLEOTIDE SEQUENCE [LARGE SCALE GENOMIC DNA]</scope>
    <source>
        <strain evidence="18 19">NRRL Y-6702</strain>
    </source>
</reference>
<dbReference type="GO" id="GO:0005760">
    <property type="term" value="C:gamma DNA polymerase complex"/>
    <property type="evidence" value="ECO:0007669"/>
    <property type="project" value="InterPro"/>
</dbReference>
<dbReference type="Proteomes" id="UP000509704">
    <property type="component" value="Chromosome 5"/>
</dbReference>
<dbReference type="OrthoDB" id="5588663at2759"/>
<dbReference type="InterPro" id="IPR043502">
    <property type="entry name" value="DNA/RNA_pol_sf"/>
</dbReference>
<comment type="similarity">
    <text evidence="3">Belongs to the DNA polymerase type-A family.</text>
</comment>
<evidence type="ECO:0000256" key="7">
    <source>
        <dbReference type="ARBA" id="ARBA00022705"/>
    </source>
</evidence>
<evidence type="ECO:0000256" key="11">
    <source>
        <dbReference type="ARBA" id="ARBA00023128"/>
    </source>
</evidence>
<dbReference type="Gene3D" id="3.30.70.370">
    <property type="match status" value="1"/>
</dbReference>
<dbReference type="FunFam" id="3.30.420.390:FF:000003">
    <property type="entry name" value="DNA polymerase gamma, mitochondrial"/>
    <property type="match status" value="1"/>
</dbReference>